<comment type="caution">
    <text evidence="8">The sequence shown here is derived from an EMBL/GenBank/DDBJ whole genome shotgun (WGS) entry which is preliminary data.</text>
</comment>
<evidence type="ECO:0008006" key="10">
    <source>
        <dbReference type="Google" id="ProtNLM"/>
    </source>
</evidence>
<dbReference type="GO" id="GO:0015074">
    <property type="term" value="P:DNA integration"/>
    <property type="evidence" value="ECO:0007669"/>
    <property type="project" value="UniProtKB-KW"/>
</dbReference>
<evidence type="ECO:0000256" key="1">
    <source>
        <dbReference type="ARBA" id="ARBA00008857"/>
    </source>
</evidence>
<dbReference type="PANTHER" id="PTHR30349:SF41">
    <property type="entry name" value="INTEGRASE_RECOMBINASE PROTEIN MJ0367-RELATED"/>
    <property type="match status" value="1"/>
</dbReference>
<protein>
    <recommendedName>
        <fullName evidence="10">Integrase</fullName>
    </recommendedName>
</protein>
<dbReference type="InterPro" id="IPR010998">
    <property type="entry name" value="Integrase_recombinase_N"/>
</dbReference>
<dbReference type="Gene3D" id="1.10.150.130">
    <property type="match status" value="1"/>
</dbReference>
<sequence length="364" mass="43211">MNVSLRNGTLSFPTSPYDWRDDTLYKQVVAHGYRHIDWERIPDEWLLYLFLHDEPTLGSKRKTSTLKEYFRDIHHFLQYIQQFSPSVRHIHHEQLANYQLELETLAYKPTTIRRKTTVIKSFLIFLYKRNIVHEDLTQSMKRVAVKKEQLVNRDFYEEEVEALLNHFKQHDWFMYTLLFVLVSTGLRIQELAKAKWSGVYYHPDVQLHFISVIGKRDKMREVPLFDEVLDVLVEFRARRGFSSVLVDDGTALFPKPNGDSYHFKYLSNEFTKQIQALADIFPFIKRRMDMEQQMKSDGTPIKFRITPHTCRHYTASYYLAKGADLKAIQDLLDHESSVTTDQYLRRTRKFKDHAAIKIGGTFMN</sequence>
<evidence type="ECO:0000313" key="9">
    <source>
        <dbReference type="Proteomes" id="UP000030401"/>
    </source>
</evidence>
<keyword evidence="3 5" id="KW-0238">DNA-binding</keyword>
<reference evidence="8 9" key="1">
    <citation type="submission" date="2013-08" db="EMBL/GenBank/DDBJ databases">
        <authorList>
            <person name="Huang J."/>
            <person name="Wang G."/>
        </authorList>
    </citation>
    <scope>NUCLEOTIDE SEQUENCE [LARGE SCALE GENOMIC DNA]</scope>
    <source>
        <strain evidence="8 9">JSM 072002</strain>
    </source>
</reference>
<name>A0A0A5FXX5_9BACI</name>
<dbReference type="Pfam" id="PF02899">
    <property type="entry name" value="Phage_int_SAM_1"/>
    <property type="match status" value="1"/>
</dbReference>
<dbReference type="AlphaFoldDB" id="A0A0A5FXX5"/>
<evidence type="ECO:0000256" key="2">
    <source>
        <dbReference type="ARBA" id="ARBA00022908"/>
    </source>
</evidence>
<dbReference type="InterPro" id="IPR004107">
    <property type="entry name" value="Integrase_SAM-like_N"/>
</dbReference>
<evidence type="ECO:0000256" key="3">
    <source>
        <dbReference type="ARBA" id="ARBA00023125"/>
    </source>
</evidence>
<evidence type="ECO:0000256" key="4">
    <source>
        <dbReference type="ARBA" id="ARBA00023172"/>
    </source>
</evidence>
<keyword evidence="9" id="KW-1185">Reference proteome</keyword>
<dbReference type="InterPro" id="IPR050090">
    <property type="entry name" value="Tyrosine_recombinase_XerCD"/>
</dbReference>
<accession>A0A0A5FXX5</accession>
<dbReference type="GO" id="GO:0006310">
    <property type="term" value="P:DNA recombination"/>
    <property type="evidence" value="ECO:0007669"/>
    <property type="project" value="UniProtKB-KW"/>
</dbReference>
<feature type="domain" description="Core-binding (CB)" evidence="7">
    <location>
        <begin position="36"/>
        <end position="127"/>
    </location>
</feature>
<dbReference type="EMBL" id="AVPG01000034">
    <property type="protein sequence ID" value="KGX84639.1"/>
    <property type="molecule type" value="Genomic_DNA"/>
</dbReference>
<evidence type="ECO:0000259" key="7">
    <source>
        <dbReference type="PROSITE" id="PS51900"/>
    </source>
</evidence>
<dbReference type="GO" id="GO:0003677">
    <property type="term" value="F:DNA binding"/>
    <property type="evidence" value="ECO:0007669"/>
    <property type="project" value="UniProtKB-UniRule"/>
</dbReference>
<dbReference type="Gene3D" id="1.10.443.10">
    <property type="entry name" value="Intergrase catalytic core"/>
    <property type="match status" value="1"/>
</dbReference>
<dbReference type="eggNOG" id="COG4974">
    <property type="taxonomic scope" value="Bacteria"/>
</dbReference>
<dbReference type="InterPro" id="IPR002104">
    <property type="entry name" value="Integrase_catalytic"/>
</dbReference>
<dbReference type="InterPro" id="IPR011010">
    <property type="entry name" value="DNA_brk_join_enz"/>
</dbReference>
<evidence type="ECO:0000259" key="6">
    <source>
        <dbReference type="PROSITE" id="PS51898"/>
    </source>
</evidence>
<dbReference type="PROSITE" id="PS51898">
    <property type="entry name" value="TYR_RECOMBINASE"/>
    <property type="match status" value="1"/>
</dbReference>
<dbReference type="InterPro" id="IPR013762">
    <property type="entry name" value="Integrase-like_cat_sf"/>
</dbReference>
<keyword evidence="4" id="KW-0233">DNA recombination</keyword>
<dbReference type="Pfam" id="PF00589">
    <property type="entry name" value="Phage_integrase"/>
    <property type="match status" value="1"/>
</dbReference>
<evidence type="ECO:0000256" key="5">
    <source>
        <dbReference type="PROSITE-ProRule" id="PRU01248"/>
    </source>
</evidence>
<dbReference type="OrthoDB" id="2445040at2"/>
<evidence type="ECO:0000313" key="8">
    <source>
        <dbReference type="EMBL" id="KGX84639.1"/>
    </source>
</evidence>
<keyword evidence="2" id="KW-0229">DNA integration</keyword>
<dbReference type="CDD" id="cd00397">
    <property type="entry name" value="DNA_BRE_C"/>
    <property type="match status" value="1"/>
</dbReference>
<feature type="domain" description="Tyr recombinase" evidence="6">
    <location>
        <begin position="150"/>
        <end position="356"/>
    </location>
</feature>
<proteinExistence type="inferred from homology"/>
<dbReference type="InterPro" id="IPR044068">
    <property type="entry name" value="CB"/>
</dbReference>
<dbReference type="SUPFAM" id="SSF56349">
    <property type="entry name" value="DNA breaking-rejoining enzymes"/>
    <property type="match status" value="1"/>
</dbReference>
<dbReference type="PANTHER" id="PTHR30349">
    <property type="entry name" value="PHAGE INTEGRASE-RELATED"/>
    <property type="match status" value="1"/>
</dbReference>
<dbReference type="STRING" id="1385512.N784_12240"/>
<gene>
    <name evidence="8" type="ORF">N784_12240</name>
</gene>
<dbReference type="RefSeq" id="WP_036836120.1">
    <property type="nucleotide sequence ID" value="NZ_AVPG01000034.1"/>
</dbReference>
<organism evidence="8 9">
    <name type="scientific">Pontibacillus litoralis JSM 072002</name>
    <dbReference type="NCBI Taxonomy" id="1385512"/>
    <lineage>
        <taxon>Bacteria</taxon>
        <taxon>Bacillati</taxon>
        <taxon>Bacillota</taxon>
        <taxon>Bacilli</taxon>
        <taxon>Bacillales</taxon>
        <taxon>Bacillaceae</taxon>
        <taxon>Pontibacillus</taxon>
    </lineage>
</organism>
<dbReference type="Proteomes" id="UP000030401">
    <property type="component" value="Unassembled WGS sequence"/>
</dbReference>
<dbReference type="PROSITE" id="PS51900">
    <property type="entry name" value="CB"/>
    <property type="match status" value="1"/>
</dbReference>
<comment type="similarity">
    <text evidence="1">Belongs to the 'phage' integrase family.</text>
</comment>